<dbReference type="GO" id="GO:0030572">
    <property type="term" value="F:phosphatidyltransferase activity"/>
    <property type="evidence" value="ECO:0007669"/>
    <property type="project" value="UniProtKB-ARBA"/>
</dbReference>
<dbReference type="PROSITE" id="PS50035">
    <property type="entry name" value="PLD"/>
    <property type="match status" value="2"/>
</dbReference>
<dbReference type="OrthoDB" id="9997422at2759"/>
<dbReference type="EMBL" id="JAGSXJ010000039">
    <property type="protein sequence ID" value="KAH6664728.1"/>
    <property type="molecule type" value="Genomic_DNA"/>
</dbReference>
<organism evidence="3 4">
    <name type="scientific">Plectosphaerella plurivora</name>
    <dbReference type="NCBI Taxonomy" id="936078"/>
    <lineage>
        <taxon>Eukaryota</taxon>
        <taxon>Fungi</taxon>
        <taxon>Dikarya</taxon>
        <taxon>Ascomycota</taxon>
        <taxon>Pezizomycotina</taxon>
        <taxon>Sordariomycetes</taxon>
        <taxon>Hypocreomycetidae</taxon>
        <taxon>Glomerellales</taxon>
        <taxon>Plectosphaerellaceae</taxon>
        <taxon>Plectosphaerella</taxon>
    </lineage>
</organism>
<dbReference type="GO" id="GO:0032049">
    <property type="term" value="P:cardiolipin biosynthetic process"/>
    <property type="evidence" value="ECO:0007669"/>
    <property type="project" value="UniProtKB-ARBA"/>
</dbReference>
<reference evidence="3" key="1">
    <citation type="journal article" date="2021" name="Nat. Commun.">
        <title>Genetic determinants of endophytism in the Arabidopsis root mycobiome.</title>
        <authorList>
            <person name="Mesny F."/>
            <person name="Miyauchi S."/>
            <person name="Thiergart T."/>
            <person name="Pickel B."/>
            <person name="Atanasova L."/>
            <person name="Karlsson M."/>
            <person name="Huettel B."/>
            <person name="Barry K.W."/>
            <person name="Haridas S."/>
            <person name="Chen C."/>
            <person name="Bauer D."/>
            <person name="Andreopoulos W."/>
            <person name="Pangilinan J."/>
            <person name="LaButti K."/>
            <person name="Riley R."/>
            <person name="Lipzen A."/>
            <person name="Clum A."/>
            <person name="Drula E."/>
            <person name="Henrissat B."/>
            <person name="Kohler A."/>
            <person name="Grigoriev I.V."/>
            <person name="Martin F.M."/>
            <person name="Hacquard S."/>
        </authorList>
    </citation>
    <scope>NUCLEOTIDE SEQUENCE</scope>
    <source>
        <strain evidence="3">MPI-SDFR-AT-0117</strain>
    </source>
</reference>
<evidence type="ECO:0000313" key="3">
    <source>
        <dbReference type="EMBL" id="KAH6664728.1"/>
    </source>
</evidence>
<name>A0A9P8V1D0_9PEZI</name>
<dbReference type="CDD" id="cd00138">
    <property type="entry name" value="PLDc_SF"/>
    <property type="match status" value="1"/>
</dbReference>
<evidence type="ECO:0000259" key="2">
    <source>
        <dbReference type="PROSITE" id="PS50035"/>
    </source>
</evidence>
<feature type="domain" description="PLD phosphodiesterase" evidence="2">
    <location>
        <begin position="242"/>
        <end position="269"/>
    </location>
</feature>
<dbReference type="InterPro" id="IPR025202">
    <property type="entry name" value="PLD-like_dom"/>
</dbReference>
<feature type="region of interest" description="Disordered" evidence="1">
    <location>
        <begin position="52"/>
        <end position="75"/>
    </location>
</feature>
<proteinExistence type="predicted"/>
<protein>
    <submittedName>
        <fullName evidence="3">Phospholipase D active site-containing protein</fullName>
    </submittedName>
</protein>
<gene>
    <name evidence="3" type="ORF">F5X68DRAFT_271468</name>
</gene>
<comment type="caution">
    <text evidence="3">The sequence shown here is derived from an EMBL/GenBank/DDBJ whole genome shotgun (WGS) entry which is preliminary data.</text>
</comment>
<evidence type="ECO:0000313" key="4">
    <source>
        <dbReference type="Proteomes" id="UP000770015"/>
    </source>
</evidence>
<dbReference type="Gene3D" id="3.30.870.10">
    <property type="entry name" value="Endonuclease Chain A"/>
    <property type="match status" value="2"/>
</dbReference>
<dbReference type="PANTHER" id="PTHR21248">
    <property type="entry name" value="CARDIOLIPIN SYNTHASE"/>
    <property type="match status" value="1"/>
</dbReference>
<accession>A0A9P8V1D0</accession>
<dbReference type="Proteomes" id="UP000770015">
    <property type="component" value="Unassembled WGS sequence"/>
</dbReference>
<feature type="compositionally biased region" description="Pro residues" evidence="1">
    <location>
        <begin position="388"/>
        <end position="398"/>
    </location>
</feature>
<dbReference type="Pfam" id="PF13091">
    <property type="entry name" value="PLDc_2"/>
    <property type="match status" value="2"/>
</dbReference>
<evidence type="ECO:0000256" key="1">
    <source>
        <dbReference type="SAM" id="MobiDB-lite"/>
    </source>
</evidence>
<feature type="domain" description="PLD phosphodiesterase" evidence="2">
    <location>
        <begin position="602"/>
        <end position="629"/>
    </location>
</feature>
<dbReference type="AlphaFoldDB" id="A0A9P8V1D0"/>
<feature type="region of interest" description="Disordered" evidence="1">
    <location>
        <begin position="352"/>
        <end position="408"/>
    </location>
</feature>
<dbReference type="PANTHER" id="PTHR21248:SF22">
    <property type="entry name" value="PHOSPHOLIPASE D"/>
    <property type="match status" value="1"/>
</dbReference>
<dbReference type="InterPro" id="IPR001736">
    <property type="entry name" value="PLipase_D/transphosphatidylase"/>
</dbReference>
<sequence>MSPSSIGRTSNAGQEISDDLCWSCNSSESVTLLLAGDPTLTPAEAWKRLYKNKHRRREKDQRRAEGEPSLPEQGDLEGLDRVAACGKWGATRPSDLFLQMYRDALLSIDGDFEQAVVSPSLMGTSGTMPLTIISTIPDICRHMANLIVRAEKEVFLATNYWLSSVATRLITDAIRELSRRVVAAGGKPVVVKIMYDRGSVRQVYEPHIDVPERDFTHPEVALPPRSEIPAVDLQVVNFHQPVLGTFHAKFMVIDRRVGLVQSNNIQDNANLEMAVQVEGAVVDSLYDMALISWSTSLGNGLPMIDSPAAEAGDAAYPSWTDSFQRLFDEEGRLRGHEVVMDPERMEWTDAYGGGLVSEDSQPLEVGGLNGHAPKPANGTLADRDSGIAPPPSPSPSPSPDLVELTHESPNYDTDLAGEILRVQASVTPNLDEDPLAPITRKLNHTKSPTYVVPDARRAPPSPASERMTPYIAHSIHEPVPMALVNRPPYGPVTHRSVRNPQNECWLSALRNARKNIFIQSPTLNAEPLLPAIVDACERGVDVHCYICIGYNDAGELLPRQGGHNESIPPRLLSKLSPEGAKHLHYYWYVARDHSVPLVQTSGKRACHIKLLIADEKVGVVGSGNQDTQSWYQSQEVNVMVDSPAICKGWIAGLRRNQSTGRYGKLQEDGVWRDEEGKEVEGSTGVDAGRFAWAKGMVGAVRRVQGKGGFG</sequence>
<keyword evidence="4" id="KW-1185">Reference proteome</keyword>
<dbReference type="SUPFAM" id="SSF56024">
    <property type="entry name" value="Phospholipase D/nuclease"/>
    <property type="match status" value="2"/>
</dbReference>